<dbReference type="PIRSF" id="PIRSF017385">
    <property type="entry name" value="CtaF"/>
    <property type="match status" value="1"/>
</dbReference>
<evidence type="ECO:0000256" key="1">
    <source>
        <dbReference type="ARBA" id="ARBA00004651"/>
    </source>
</evidence>
<proteinExistence type="predicted"/>
<reference evidence="8" key="1">
    <citation type="submission" date="2020-05" db="EMBL/GenBank/DDBJ databases">
        <authorList>
            <person name="Chiriac C."/>
            <person name="Salcher M."/>
            <person name="Ghai R."/>
            <person name="Kavagutti S V."/>
        </authorList>
    </citation>
    <scope>NUCLEOTIDE SEQUENCE</scope>
</reference>
<dbReference type="EMBL" id="CAFBNF010000060">
    <property type="protein sequence ID" value="CAB4939082.1"/>
    <property type="molecule type" value="Genomic_DNA"/>
</dbReference>
<feature type="transmembrane region" description="Helical" evidence="7">
    <location>
        <begin position="83"/>
        <end position="101"/>
    </location>
</feature>
<protein>
    <submittedName>
        <fullName evidence="8">Unannotated protein</fullName>
    </submittedName>
</protein>
<evidence type="ECO:0000256" key="7">
    <source>
        <dbReference type="SAM" id="Phobius"/>
    </source>
</evidence>
<evidence type="ECO:0000313" key="8">
    <source>
        <dbReference type="EMBL" id="CAB4939082.1"/>
    </source>
</evidence>
<dbReference type="GO" id="GO:0005886">
    <property type="term" value="C:plasma membrane"/>
    <property type="evidence" value="ECO:0007669"/>
    <property type="project" value="UniProtKB-SubCell"/>
</dbReference>
<evidence type="ECO:0000256" key="6">
    <source>
        <dbReference type="ARBA" id="ARBA00047816"/>
    </source>
</evidence>
<feature type="transmembrane region" description="Helical" evidence="7">
    <location>
        <begin position="108"/>
        <end position="126"/>
    </location>
</feature>
<evidence type="ECO:0000256" key="2">
    <source>
        <dbReference type="ARBA" id="ARBA00022475"/>
    </source>
</evidence>
<dbReference type="GO" id="GO:0022900">
    <property type="term" value="P:electron transport chain"/>
    <property type="evidence" value="ECO:0007669"/>
    <property type="project" value="InterPro"/>
</dbReference>
<name>A0A6J7J9L0_9ZZZZ</name>
<evidence type="ECO:0000256" key="5">
    <source>
        <dbReference type="ARBA" id="ARBA00023136"/>
    </source>
</evidence>
<keyword evidence="3 7" id="KW-0812">Transmembrane</keyword>
<feature type="transmembrane region" description="Helical" evidence="7">
    <location>
        <begin position="32"/>
        <end position="51"/>
    </location>
</feature>
<comment type="catalytic activity">
    <reaction evidence="6">
        <text>4 Fe(II)-[cytochrome c] + O2 + 8 H(+)(in) = 4 Fe(III)-[cytochrome c] + 2 H2O + 4 H(+)(out)</text>
        <dbReference type="Rhea" id="RHEA:11436"/>
        <dbReference type="Rhea" id="RHEA-COMP:10350"/>
        <dbReference type="Rhea" id="RHEA-COMP:14399"/>
        <dbReference type="ChEBI" id="CHEBI:15377"/>
        <dbReference type="ChEBI" id="CHEBI:15378"/>
        <dbReference type="ChEBI" id="CHEBI:15379"/>
        <dbReference type="ChEBI" id="CHEBI:29033"/>
        <dbReference type="ChEBI" id="CHEBI:29034"/>
        <dbReference type="EC" id="7.1.1.9"/>
    </reaction>
</comment>
<gene>
    <name evidence="8" type="ORF">UFOPK3773_00735</name>
    <name evidence="9" type="ORF">UFOPK3992_01086</name>
</gene>
<dbReference type="AlphaFoldDB" id="A0A6J7J9L0"/>
<keyword evidence="2" id="KW-1003">Cell membrane</keyword>
<keyword evidence="5 7" id="KW-0472">Membrane</keyword>
<evidence type="ECO:0000256" key="3">
    <source>
        <dbReference type="ARBA" id="ARBA00022692"/>
    </source>
</evidence>
<dbReference type="EMBL" id="CAFBOZ010000146">
    <property type="protein sequence ID" value="CAB5008138.1"/>
    <property type="molecule type" value="Genomic_DNA"/>
</dbReference>
<dbReference type="InterPro" id="IPR021050">
    <property type="entry name" value="Cyt_c_oxidase_su4_actinobac"/>
</dbReference>
<keyword evidence="4 7" id="KW-1133">Transmembrane helix</keyword>
<organism evidence="8">
    <name type="scientific">freshwater metagenome</name>
    <dbReference type="NCBI Taxonomy" id="449393"/>
    <lineage>
        <taxon>unclassified sequences</taxon>
        <taxon>metagenomes</taxon>
        <taxon>ecological metagenomes</taxon>
    </lineage>
</organism>
<comment type="subcellular location">
    <subcellularLocation>
        <location evidence="1">Cell membrane</location>
        <topology evidence="1">Multi-pass membrane protein</topology>
    </subcellularLocation>
</comment>
<dbReference type="Pfam" id="PF12270">
    <property type="entry name" value="Cyt_c_ox_IV"/>
    <property type="match status" value="1"/>
</dbReference>
<feature type="transmembrane region" description="Helical" evidence="7">
    <location>
        <begin position="6"/>
        <end position="25"/>
    </location>
</feature>
<dbReference type="GO" id="GO:0004129">
    <property type="term" value="F:cytochrome-c oxidase activity"/>
    <property type="evidence" value="ECO:0007669"/>
    <property type="project" value="UniProtKB-EC"/>
</dbReference>
<accession>A0A6J7J9L0</accession>
<evidence type="ECO:0000256" key="4">
    <source>
        <dbReference type="ARBA" id="ARBA00022989"/>
    </source>
</evidence>
<evidence type="ECO:0000313" key="9">
    <source>
        <dbReference type="EMBL" id="CAB5008138.1"/>
    </source>
</evidence>
<sequence>MKVEGWLFALGSIFYALVAVAYWFIAGEIVGTTALTLTAGLSALVGFYTLFTGHRVGVRPEDRYDAEIADADPDYGFFSPHSWWPLVIGIGAMSTAIAFAFTTWWMVLFGLCTIIFGAIGTVFEYHRGPYAS</sequence>